<sequence length="813" mass="91214">MDNVVIAGGGPVGSFMAVLCSLLDLRVTVYEKREQFTRNINLKIESGFFNEVQKVIFRLGIENEFFAKLNEQLQSQRNKILIKDLETKCAEEAKSLGAEYIRCEVESFQELYEKHRTSNPIILDCTGRNSKLRINAFGLDEHNIVSTPLQHAMYINFKAKMANGISLYQAMKYVNSVKLTEVVVSKNKSNSGLTDVTLPVFINEELACDFDREYPNINREPLNPFNSARPVPDSIFFPIASLLGNLILDGCIIDLNSVRVKKIEISCGYAKRRSNNNFICLGDSAIHLAFFRSLNLGLKHALELFIKLSMLPKENEKCNFKCDDVRRVDILKQFKENNPHLNPEKVYPTAARNVFLVVTRVIWYGCFSYCSTNQKTERLTNQLGVKENQIYGILQELNHNLTKWNYLLADFEAKRDEDIQNEVTSNKTKSMLFDYASLVIDINGKSFIKISELARMATGKFPLLQRDFKFLFRYFQVRREAVTVNNGSFVPAICYLLDHFQDCSQLKELCAADISNEQKRLKINDMIRKKFATMQIIWKSKQDEDNADLNSYFISILIRNEFVQTLNLTDSSNETNSTLNDFVGSSGKDPFNVISLCAKDTLEKGNSKIKKEILSNVPFQTHNQTDISNGSSSILDDLTRPLDLMSFGALAVKDTVIKGTSKVTKEILSKVPTHNQTDVYKGSCSNEDNFAGSTSQDPFSLITAGALGVTNTVIKGTSNLITTGASGVTNTFMTGTSKITKEILTKTLQRDNSNQSVLNMGNSTESSGSDPFTLIAEDASSVKNTIGKSASKLQKGILTKVPIPGMKQKFSIF</sequence>
<dbReference type="InterPro" id="IPR036188">
    <property type="entry name" value="FAD/NAD-bd_sf"/>
</dbReference>
<dbReference type="EMBL" id="KK115399">
    <property type="protein sequence ID" value="KFM65025.1"/>
    <property type="molecule type" value="Genomic_DNA"/>
</dbReference>
<dbReference type="AlphaFoldDB" id="A0A087TIT6"/>
<reference evidence="1 2" key="1">
    <citation type="submission" date="2013-11" db="EMBL/GenBank/DDBJ databases">
        <title>Genome sequencing of Stegodyphus mimosarum.</title>
        <authorList>
            <person name="Bechsgaard J."/>
        </authorList>
    </citation>
    <scope>NUCLEOTIDE SEQUENCE [LARGE SCALE GENOMIC DNA]</scope>
</reference>
<keyword evidence="2" id="KW-1185">Reference proteome</keyword>
<name>A0A087TIT6_STEMI</name>
<dbReference type="SUPFAM" id="SSF51905">
    <property type="entry name" value="FAD/NAD(P)-binding domain"/>
    <property type="match status" value="1"/>
</dbReference>
<protein>
    <submittedName>
        <fullName evidence="1">Uncharacterized protein</fullName>
    </submittedName>
</protein>
<evidence type="ECO:0000313" key="1">
    <source>
        <dbReference type="EMBL" id="KFM65025.1"/>
    </source>
</evidence>
<feature type="non-terminal residue" evidence="1">
    <location>
        <position position="813"/>
    </location>
</feature>
<gene>
    <name evidence="1" type="ORF">X975_12583</name>
</gene>
<dbReference type="Gene3D" id="3.50.50.60">
    <property type="entry name" value="FAD/NAD(P)-binding domain"/>
    <property type="match status" value="1"/>
</dbReference>
<evidence type="ECO:0000313" key="2">
    <source>
        <dbReference type="Proteomes" id="UP000054359"/>
    </source>
</evidence>
<dbReference type="OrthoDB" id="6429915at2759"/>
<accession>A0A087TIT6</accession>
<proteinExistence type="predicted"/>
<organism evidence="1 2">
    <name type="scientific">Stegodyphus mimosarum</name>
    <name type="common">African social velvet spider</name>
    <dbReference type="NCBI Taxonomy" id="407821"/>
    <lineage>
        <taxon>Eukaryota</taxon>
        <taxon>Metazoa</taxon>
        <taxon>Ecdysozoa</taxon>
        <taxon>Arthropoda</taxon>
        <taxon>Chelicerata</taxon>
        <taxon>Arachnida</taxon>
        <taxon>Araneae</taxon>
        <taxon>Araneomorphae</taxon>
        <taxon>Entelegynae</taxon>
        <taxon>Eresoidea</taxon>
        <taxon>Eresidae</taxon>
        <taxon>Stegodyphus</taxon>
    </lineage>
</organism>
<dbReference type="Proteomes" id="UP000054359">
    <property type="component" value="Unassembled WGS sequence"/>
</dbReference>